<feature type="region of interest" description="Disordered" evidence="2">
    <location>
        <begin position="1375"/>
        <end position="1396"/>
    </location>
</feature>
<feature type="compositionally biased region" description="Polar residues" evidence="2">
    <location>
        <begin position="652"/>
        <end position="678"/>
    </location>
</feature>
<feature type="compositionally biased region" description="Low complexity" evidence="2">
    <location>
        <begin position="1270"/>
        <end position="1279"/>
    </location>
</feature>
<feature type="compositionally biased region" description="Low complexity" evidence="2">
    <location>
        <begin position="1917"/>
        <end position="1934"/>
    </location>
</feature>
<feature type="region of interest" description="Disordered" evidence="2">
    <location>
        <begin position="2686"/>
        <end position="2710"/>
    </location>
</feature>
<organism evidence="4">
    <name type="scientific">Ceratitis capitata</name>
    <name type="common">Mediterranean fruit fly</name>
    <name type="synonym">Tephritis capitata</name>
    <dbReference type="NCBI Taxonomy" id="7213"/>
    <lineage>
        <taxon>Eukaryota</taxon>
        <taxon>Metazoa</taxon>
        <taxon>Ecdysozoa</taxon>
        <taxon>Arthropoda</taxon>
        <taxon>Hexapoda</taxon>
        <taxon>Insecta</taxon>
        <taxon>Pterygota</taxon>
        <taxon>Neoptera</taxon>
        <taxon>Endopterygota</taxon>
        <taxon>Diptera</taxon>
        <taxon>Brachycera</taxon>
        <taxon>Muscomorpha</taxon>
        <taxon>Tephritoidea</taxon>
        <taxon>Tephritidae</taxon>
        <taxon>Ceratitis</taxon>
        <taxon>Ceratitis</taxon>
    </lineage>
</organism>
<feature type="coiled-coil region" evidence="1">
    <location>
        <begin position="1572"/>
        <end position="1600"/>
    </location>
</feature>
<feature type="region of interest" description="Disordered" evidence="2">
    <location>
        <begin position="504"/>
        <end position="578"/>
    </location>
</feature>
<feature type="compositionally biased region" description="Low complexity" evidence="2">
    <location>
        <begin position="1090"/>
        <end position="1114"/>
    </location>
</feature>
<feature type="region of interest" description="Disordered" evidence="2">
    <location>
        <begin position="845"/>
        <end position="908"/>
    </location>
</feature>
<feature type="compositionally biased region" description="Polar residues" evidence="2">
    <location>
        <begin position="39"/>
        <end position="54"/>
    </location>
</feature>
<feature type="coiled-coil region" evidence="1">
    <location>
        <begin position="913"/>
        <end position="940"/>
    </location>
</feature>
<feature type="compositionally biased region" description="Polar residues" evidence="2">
    <location>
        <begin position="2106"/>
        <end position="2134"/>
    </location>
</feature>
<feature type="region of interest" description="Disordered" evidence="2">
    <location>
        <begin position="196"/>
        <end position="244"/>
    </location>
</feature>
<feature type="non-terminal residue" evidence="4">
    <location>
        <position position="1"/>
    </location>
</feature>
<gene>
    <name evidence="4" type="primary">Y3427</name>
</gene>
<feature type="compositionally biased region" description="Polar residues" evidence="2">
    <location>
        <begin position="845"/>
        <end position="855"/>
    </location>
</feature>
<keyword evidence="1" id="KW-0175">Coiled coil</keyword>
<protein>
    <submittedName>
        <fullName evidence="4">Uncharacterized protein CG43427</fullName>
    </submittedName>
</protein>
<accession>W8AYD6</accession>
<evidence type="ECO:0000256" key="1">
    <source>
        <dbReference type="SAM" id="Coils"/>
    </source>
</evidence>
<proteinExistence type="evidence at transcript level"/>
<feature type="compositionally biased region" description="Low complexity" evidence="2">
    <location>
        <begin position="598"/>
        <end position="609"/>
    </location>
</feature>
<feature type="region of interest" description="Disordered" evidence="2">
    <location>
        <begin position="1299"/>
        <end position="1334"/>
    </location>
</feature>
<feature type="compositionally biased region" description="Low complexity" evidence="2">
    <location>
        <begin position="55"/>
        <end position="70"/>
    </location>
</feature>
<feature type="compositionally biased region" description="Low complexity" evidence="2">
    <location>
        <begin position="2061"/>
        <end position="2073"/>
    </location>
</feature>
<feature type="compositionally biased region" description="Basic and acidic residues" evidence="2">
    <location>
        <begin position="213"/>
        <end position="229"/>
    </location>
</feature>
<feature type="compositionally biased region" description="Low complexity" evidence="2">
    <location>
        <begin position="742"/>
        <end position="753"/>
    </location>
</feature>
<evidence type="ECO:0000256" key="2">
    <source>
        <dbReference type="SAM" id="MobiDB-lite"/>
    </source>
</evidence>
<feature type="compositionally biased region" description="Polar residues" evidence="2">
    <location>
        <begin position="2559"/>
        <end position="2572"/>
    </location>
</feature>
<evidence type="ECO:0000313" key="4">
    <source>
        <dbReference type="EMBL" id="JAB85881.1"/>
    </source>
</evidence>
<name>W8AYD6_CERCA</name>
<feature type="compositionally biased region" description="Polar residues" evidence="2">
    <location>
        <begin position="1790"/>
        <end position="1801"/>
    </location>
</feature>
<feature type="compositionally biased region" description="Polar residues" evidence="2">
    <location>
        <begin position="1861"/>
        <end position="1916"/>
    </location>
</feature>
<feature type="compositionally biased region" description="Low complexity" evidence="2">
    <location>
        <begin position="885"/>
        <end position="906"/>
    </location>
</feature>
<feature type="region of interest" description="Disordered" evidence="2">
    <location>
        <begin position="2514"/>
        <end position="2580"/>
    </location>
</feature>
<dbReference type="OrthoDB" id="5572587at2759"/>
<feature type="region of interest" description="Disordered" evidence="2">
    <location>
        <begin position="2643"/>
        <end position="2666"/>
    </location>
</feature>
<reference evidence="4" key="2">
    <citation type="journal article" date="2014" name="BMC Genomics">
        <title>A genomic perspective to assessing quality of mass-reared SIT flies used in Mediterranean fruit fly (Ceratitis capitata) eradication in California.</title>
        <authorList>
            <person name="Calla B."/>
            <person name="Hall B."/>
            <person name="Hou S."/>
            <person name="Geib S.M."/>
        </authorList>
    </citation>
    <scope>NUCLEOTIDE SEQUENCE</scope>
</reference>
<feature type="compositionally biased region" description="Low complexity" evidence="2">
    <location>
        <begin position="2220"/>
        <end position="2230"/>
    </location>
</feature>
<feature type="region of interest" description="Disordered" evidence="2">
    <location>
        <begin position="1835"/>
        <end position="2134"/>
    </location>
</feature>
<dbReference type="InterPro" id="IPR031865">
    <property type="entry name" value="DUF4757"/>
</dbReference>
<feature type="compositionally biased region" description="Basic residues" evidence="2">
    <location>
        <begin position="640"/>
        <end position="651"/>
    </location>
</feature>
<feature type="compositionally biased region" description="Basic residues" evidence="2">
    <location>
        <begin position="105"/>
        <end position="123"/>
    </location>
</feature>
<dbReference type="Pfam" id="PF15949">
    <property type="entry name" value="DUF4757"/>
    <property type="match status" value="1"/>
</dbReference>
<feature type="compositionally biased region" description="Polar residues" evidence="2">
    <location>
        <begin position="2655"/>
        <end position="2664"/>
    </location>
</feature>
<feature type="compositionally biased region" description="Low complexity" evidence="2">
    <location>
        <begin position="2547"/>
        <end position="2558"/>
    </location>
</feature>
<dbReference type="EMBL" id="GAMC01020674">
    <property type="protein sequence ID" value="JAB85881.1"/>
    <property type="molecule type" value="mRNA"/>
</dbReference>
<feature type="region of interest" description="Disordered" evidence="2">
    <location>
        <begin position="595"/>
        <end position="679"/>
    </location>
</feature>
<feature type="region of interest" description="Disordered" evidence="2">
    <location>
        <begin position="34"/>
        <end position="83"/>
    </location>
</feature>
<feature type="region of interest" description="Disordered" evidence="2">
    <location>
        <begin position="701"/>
        <end position="782"/>
    </location>
</feature>
<feature type="region of interest" description="Disordered" evidence="2">
    <location>
        <begin position="1706"/>
        <end position="1809"/>
    </location>
</feature>
<feature type="region of interest" description="Disordered" evidence="2">
    <location>
        <begin position="2184"/>
        <end position="2230"/>
    </location>
</feature>
<feature type="compositionally biased region" description="Low complexity" evidence="2">
    <location>
        <begin position="142"/>
        <end position="152"/>
    </location>
</feature>
<feature type="compositionally biased region" description="Low complexity" evidence="2">
    <location>
        <begin position="546"/>
        <end position="558"/>
    </location>
</feature>
<feature type="domain" description="DUF4757" evidence="3">
    <location>
        <begin position="1164"/>
        <end position="1235"/>
    </location>
</feature>
<evidence type="ECO:0000259" key="3">
    <source>
        <dbReference type="Pfam" id="PF15949"/>
    </source>
</evidence>
<feature type="compositionally biased region" description="Polar residues" evidence="2">
    <location>
        <begin position="1318"/>
        <end position="1328"/>
    </location>
</feature>
<feature type="compositionally biased region" description="Polar residues" evidence="2">
    <location>
        <begin position="516"/>
        <end position="526"/>
    </location>
</feature>
<reference evidence="4" key="1">
    <citation type="submission" date="2013-07" db="EMBL/GenBank/DDBJ databases">
        <authorList>
            <person name="Geib S."/>
        </authorList>
    </citation>
    <scope>NUCLEOTIDE SEQUENCE</scope>
</reference>
<sequence length="2847" mass="308212">NNNNNSALNILTNNFAPNNTTLLLASQAATNTSTTTQAFNSHSIQTKSHNQHIPQSQSQSQSHSQSQSQSLTQFLPQAHPPLPTTTIRHAAIKLIEGYSDPKDSKRQKKLQHKRARRRLKNKKQQTQQQLSNAKEQAKTKRSNCSSDSSGPKSSDDENNLSLKAPELNSPDSISDDLVHPLPTQLYRSPRKLVAVPAETNKRNPSPYYYSDLLKPKDNEEGAVEKDIKSKSRQSTASEPLQLTQPSVDVVAYRKSTSLDIPEHKEHEQNEQIETIQSTPIPPTATATTAPVAPNETPKRYSFTEEGVHIIRCDSPTTSTSEESDCSECQKRRQWHAKALALVRKTCNIQPLSVGTNPNPIVSNNQTDDTRNLPLVEDNSSMPPHKLLGPAICACVGPTLGDDIDEFFRPRSIFYVHPQGVHECADCHPTVNNTTNSGHRNVFEAEQGEFQLKAHTLAEGEDDEMSGRTRQLYETAFDCKIAKSDDDLDEVDRITNHSVLFQTNSNSAGAIKKPETRSTTTKSNQIKSRLEGKRLKNSKNHAIQEKSSNSGGNASGSGSPLSIQPTDGDPNKNGDFQCNLSNLTTGIEKLHIREQLTDQQQQQQQQLQQQKSIGGSTPLAFKNPTYQLQQQQSTGGSATSAHHHHHHHHHQRVNYSSGFHAGSNQQQSAHQQLFGSSAAQRPKVQGGGLVAARAALLNNGGALTPSSSEERLSADNYHGFGGSAGNNKLMKSPSHGHLEAQRSLSGGSSSSSSGANIGLGPVSIQSTASGARMPRTNPQFKREDVYAPVNGAGHSSGSYMPAAAVAASNAASGLFSNNGFGKPSSGLAHNGVGMGGRYQRRLSLDSARTLSDSSTDTEGHCAPHEGKRRRQPRAHTNAAAHHHQQQHVTAAGNSSTGGSAGSANSGSFDQNGEIQLLQETLDTLRHTLDRDEAELRDSSDELFALNRHNSVNGGSGGSGVSNLSMQSESTMRSIIDRLITMEEELRREQLKMSLALSHKQRVIEEQGQQIAALDAANSRLLSALTALRQRYETQQQQQQQQAYEQLQADHLRVEGEEEEEGGEETAATALAAQLEFYDDMEGKELNGGKMSTSQAATTATSTTNGHNGSNQTTNGVGKKTSIISPDPTPYVTKARVTRPTPPPPSYNPMQFVQIKPCNLYQTAQEQLKKAEEVKKIKEIKKEEPEDWQNNLDNWKSSRRKRVEHIIDRVVEVKKLELEEHDRTRRKSKTFSEMIEERGERGVRGGRAKLASLAVYNEDESNDLSDLGIGTSSASGKSSQSEDYDNNSVLSDNAELDKAIFENNQKPSGIPAREYISSPGYDTSSSTAPGSSPDPCEYTYEGAIQDYKQRVSRASGGSALTNFKLNNVNTNAALTGKTVNSPKETTPDSTSSCTVTNDVYPTRRGSKIEDRLIGFEVTSPSDSSQEGLEKKVDVPKIDISKRKEIFENQNANTEPKSLVSGNNGAGSVAVPRVTLRDRFKLDESATGNGEIQDSTLKREVKRLSGDITSVRSRMQSLEQQQNLVNSTNGGGVGKTPHAKLVDIPVPPLKDRLSSLQNAVTKEEVKKPPVALVDARQLEIMKNEEEERRLKLRENEKKVEQVEIHEKKKQATVHIAETALPPQELVVKIDAPEEEIDRDDSGIHTADGEIDSSEISEQEQQLNAAIAALALEEQQLSEAANAVNQIEAEFAELSTSAVNAIANGLTAASTTKTTNEQPCEMEFSVSSTNKPLLEPSSISSTSSVKSSLQNLTDDHNNSSLSFGEQVANIKQQEQQQKENDPAEAKVTAGEEVSGNTLTVASPSHLQRKPSNEMVHARNLLRMFKETFKSDIELDEAQEHEVKPLSDVPPSGGGAVSKVRPPNLSELTHSPKSVDPTQQFESVKTRTAFSSDDAPISTQIFQSSTMSPTALSPRSPSPYVTSPITIPQTPSSPSTARAPTPPPRSSPSVLISNGFSMIPRAVNPIGKPPMSPKSARYTVRSPVNSPPPARRSPDDSPFSINGRVEIFNSKHMNNANPTGKPPTPTLSAKKSYVPLSGATTPTSPLLSRPPSPMNVTHSGVGIEFPKQQPPQQRQQSQTTVTALPETAEMLKLNPKQMSPTSAAAAHETKSMPNAQAVNEPSNKTEPSSNVTTVLHSTQRQCPQQQENHNEVVMCAPPVTILNPDELPKPNTVKALSSCFSHDVAANQFAGKTTPPVPGPKPLPRSRIPQTPPQSPTPTKRNFLNSPTTATANASTVKARITRSHNEVEQKPQAIQSPKAELTLTTPNADELKKLSIISETSTVSSDTSTYTGPFETTAQIHTPPVAVEKNIELNRAALKPLPLARTTLSTATGAVRPTGDPLKPNDAITPVITVPSEMPALVMCKPNVSTLYKLTTPPASPQSPRAPLSPTDVALCNDFLNSFKPTNSFLPTKQKTVDESPCDKVDVNDLPPSKRPPCTYYSDISPKKVRECDVSGEYKPSEEMALKSTPPQAQRQHTVEEKICQKIDINDLPDYDQVPLTGYDEVTAEQVRRCDGLLAKTPNKSGQLNSSDISTKSVPTTPDTPDAANKVAPVTASAAPASNSKSGNSRPNSKPNSPIMAARAAHSRALIETCERIIAEERLHSSHLKSALPAPAVATKTNGTPNLQRKSKIPKPIPCCISASDSMNQADQTGKPVLKQSSGPSTPESVDENMIIGRLHVVETQIKVTTTTPPASPTVTTTASAKPATSTQNQKKTKNIFDFLRKNFGIGDDNTPPQQANMPIVTSSGVEVAPSDLSPLTDSDVVKVDEIIKVDNSKFYVPSDDTPPPPLPKTPAPVNIEITKTFTTDEIVDEDNSEQALVQEINDMLDDELNRLTLESGSSVGGGKCGK</sequence>
<feature type="region of interest" description="Disordered" evidence="2">
    <location>
        <begin position="1082"/>
        <end position="1130"/>
    </location>
</feature>
<feature type="compositionally biased region" description="Low complexity" evidence="2">
    <location>
        <begin position="2686"/>
        <end position="2707"/>
    </location>
</feature>
<feature type="compositionally biased region" description="Low complexity" evidence="2">
    <location>
        <begin position="628"/>
        <end position="639"/>
    </location>
</feature>
<feature type="compositionally biased region" description="Polar residues" evidence="2">
    <location>
        <begin position="2518"/>
        <end position="2539"/>
    </location>
</feature>
<feature type="compositionally biased region" description="Low complexity" evidence="2">
    <location>
        <begin position="1733"/>
        <end position="1744"/>
    </location>
</feature>
<feature type="region of interest" description="Disordered" evidence="2">
    <location>
        <begin position="97"/>
        <end position="179"/>
    </location>
</feature>
<feature type="region of interest" description="Disordered" evidence="2">
    <location>
        <begin position="1260"/>
        <end position="1286"/>
    </location>
</feature>
<feature type="compositionally biased region" description="Polar residues" evidence="2">
    <location>
        <begin position="232"/>
        <end position="244"/>
    </location>
</feature>
<feature type="coiled-coil region" evidence="1">
    <location>
        <begin position="1652"/>
        <end position="1693"/>
    </location>
</feature>